<keyword evidence="1" id="KW-0812">Transmembrane</keyword>
<name>A0AAW5QZM7_9HYPH</name>
<dbReference type="Proteomes" id="UP001320898">
    <property type="component" value="Unassembled WGS sequence"/>
</dbReference>
<reference evidence="2 3" key="1">
    <citation type="submission" date="2022-04" db="EMBL/GenBank/DDBJ databases">
        <authorList>
            <person name="Ye Y.-Q."/>
            <person name="Du Z.-J."/>
        </authorList>
    </citation>
    <scope>NUCLEOTIDE SEQUENCE [LARGE SCALE GENOMIC DNA]</scope>
    <source>
        <strain evidence="2 3">A6E488</strain>
    </source>
</reference>
<evidence type="ECO:0000256" key="1">
    <source>
        <dbReference type="SAM" id="Phobius"/>
    </source>
</evidence>
<keyword evidence="3" id="KW-1185">Reference proteome</keyword>
<dbReference type="EMBL" id="JALIDZ010000005">
    <property type="protein sequence ID" value="MCT8972592.1"/>
    <property type="molecule type" value="Genomic_DNA"/>
</dbReference>
<evidence type="ECO:0000313" key="2">
    <source>
        <dbReference type="EMBL" id="MCT8972592.1"/>
    </source>
</evidence>
<dbReference type="RefSeq" id="WP_261616174.1">
    <property type="nucleotide sequence ID" value="NZ_JALIDZ010000005.1"/>
</dbReference>
<evidence type="ECO:0000313" key="3">
    <source>
        <dbReference type="Proteomes" id="UP001320898"/>
    </source>
</evidence>
<feature type="transmembrane region" description="Helical" evidence="1">
    <location>
        <begin position="84"/>
        <end position="104"/>
    </location>
</feature>
<protein>
    <submittedName>
        <fullName evidence="2">AzlD domain-containing protein</fullName>
    </submittedName>
</protein>
<comment type="caution">
    <text evidence="2">The sequence shown here is derived from an EMBL/GenBank/DDBJ whole genome shotgun (WGS) entry which is preliminary data.</text>
</comment>
<feature type="transmembrane region" description="Helical" evidence="1">
    <location>
        <begin position="46"/>
        <end position="64"/>
    </location>
</feature>
<gene>
    <name evidence="2" type="ORF">MUB46_12055</name>
</gene>
<accession>A0AAW5QZM7</accession>
<organism evidence="2 3">
    <name type="scientific">Microbaculum marinisediminis</name>
    <dbReference type="NCBI Taxonomy" id="2931392"/>
    <lineage>
        <taxon>Bacteria</taxon>
        <taxon>Pseudomonadati</taxon>
        <taxon>Pseudomonadota</taxon>
        <taxon>Alphaproteobacteria</taxon>
        <taxon>Hyphomicrobiales</taxon>
        <taxon>Tepidamorphaceae</taxon>
        <taxon>Microbaculum</taxon>
    </lineage>
</organism>
<proteinExistence type="predicted"/>
<keyword evidence="1" id="KW-0472">Membrane</keyword>
<dbReference type="Pfam" id="PF05437">
    <property type="entry name" value="AzlD"/>
    <property type="match status" value="1"/>
</dbReference>
<sequence>MTLDALQIDPLALAAIAGMALVTYASRIGGWLVIRRLVVSGRARAALEAVPGAVLAAVITPAVLATGPAETAAAAITVVAALRLPQLAAIVIGVVSVVILRAVLY</sequence>
<dbReference type="InterPro" id="IPR008407">
    <property type="entry name" value="Brnchd-chn_aa_trnsp_AzlD"/>
</dbReference>
<feature type="transmembrane region" description="Helical" evidence="1">
    <location>
        <begin position="12"/>
        <end position="34"/>
    </location>
</feature>
<dbReference type="AlphaFoldDB" id="A0AAW5QZM7"/>
<keyword evidence="1" id="KW-1133">Transmembrane helix</keyword>